<proteinExistence type="predicted"/>
<dbReference type="AlphaFoldDB" id="A0AAU7DEU9"/>
<dbReference type="RefSeq" id="WP_348260838.1">
    <property type="nucleotide sequence ID" value="NZ_CP121196.1"/>
</dbReference>
<gene>
    <name evidence="1" type="ORF">P8935_13605</name>
</gene>
<dbReference type="EMBL" id="CP121196">
    <property type="protein sequence ID" value="XBH15605.1"/>
    <property type="molecule type" value="Genomic_DNA"/>
</dbReference>
<organism evidence="1">
    <name type="scientific">Telmatobacter sp. DSM 110680</name>
    <dbReference type="NCBI Taxonomy" id="3036704"/>
    <lineage>
        <taxon>Bacteria</taxon>
        <taxon>Pseudomonadati</taxon>
        <taxon>Acidobacteriota</taxon>
        <taxon>Terriglobia</taxon>
        <taxon>Terriglobales</taxon>
        <taxon>Acidobacteriaceae</taxon>
        <taxon>Telmatobacter</taxon>
    </lineage>
</organism>
<sequence length="409" mass="47206">MMAFVGERSEGKQAYAAEIAEVRQSIDRLAVWLETHDYRGYDTFDGLSSPLLRPLTFETKFGRTVLLQGVRRFPINLRPLLRIPAEKSTKGMGFLARGFIRLHQATGEPAWSDKARFALQWLIDHQSAGYSGACWGNHFDYQSRGFYLKRGVPTVVWTSLIGHAFLDGYDHFKDDRYLEIAISACEHIMRDVKTFPDGEGRCIAYVPGMDTQVHNASTLSASLLGRTYSYTKNESYRELAKQAIQYTSQHQRESGAWYYGEREDMHWVDNFHSAYVLDCFLRYEESTGDKRFHESMMKGYRYWKETFFCGDGTPRYYDRKTLPIDIQCASQAIDTLVYFSDIDQSALDMAVRVAKWTIAHMQDSSGYFYYRRYSSRIVNKTPTLHWGQATMMCALANLYKSLNGKSNRA</sequence>
<protein>
    <recommendedName>
        <fullName evidence="2">Delta-aminolevulinic acid dehydratase</fullName>
    </recommendedName>
</protein>
<dbReference type="GO" id="GO:0005975">
    <property type="term" value="P:carbohydrate metabolic process"/>
    <property type="evidence" value="ECO:0007669"/>
    <property type="project" value="InterPro"/>
</dbReference>
<dbReference type="SUPFAM" id="SSF48208">
    <property type="entry name" value="Six-hairpin glycosidases"/>
    <property type="match status" value="1"/>
</dbReference>
<dbReference type="InterPro" id="IPR008928">
    <property type="entry name" value="6-hairpin_glycosidase_sf"/>
</dbReference>
<name>A0AAU7DEU9_9BACT</name>
<evidence type="ECO:0008006" key="2">
    <source>
        <dbReference type="Google" id="ProtNLM"/>
    </source>
</evidence>
<reference evidence="1" key="1">
    <citation type="submission" date="2023-03" db="EMBL/GenBank/DDBJ databases">
        <title>Edaphobacter sp.</title>
        <authorList>
            <person name="Huber K.J."/>
            <person name="Papendorf J."/>
            <person name="Pilke C."/>
            <person name="Bunk B."/>
            <person name="Sproeer C."/>
            <person name="Pester M."/>
        </authorList>
    </citation>
    <scope>NUCLEOTIDE SEQUENCE</scope>
    <source>
        <strain evidence="1">DSM 110680</strain>
    </source>
</reference>
<evidence type="ECO:0000313" key="1">
    <source>
        <dbReference type="EMBL" id="XBH15605.1"/>
    </source>
</evidence>
<accession>A0AAU7DEU9</accession>